<evidence type="ECO:0000256" key="1">
    <source>
        <dbReference type="ARBA" id="ARBA00022741"/>
    </source>
</evidence>
<dbReference type="GO" id="GO:0005524">
    <property type="term" value="F:ATP binding"/>
    <property type="evidence" value="ECO:0007669"/>
    <property type="project" value="UniProtKB-KW"/>
</dbReference>
<feature type="region of interest" description="Disordered" evidence="4">
    <location>
        <begin position="1"/>
        <end position="27"/>
    </location>
</feature>
<feature type="domain" description="Proteasomal ATPase second OB" evidence="5">
    <location>
        <begin position="86"/>
        <end position="141"/>
    </location>
</feature>
<evidence type="ECO:0000259" key="5">
    <source>
        <dbReference type="Pfam" id="PF16450"/>
    </source>
</evidence>
<feature type="coiled-coil region" evidence="3">
    <location>
        <begin position="41"/>
        <end position="82"/>
    </location>
</feature>
<dbReference type="InterPro" id="IPR012340">
    <property type="entry name" value="NA-bd_OB-fold"/>
</dbReference>
<organism evidence="6 7">
    <name type="scientific">Romanomermis culicivorax</name>
    <name type="common">Nematode worm</name>
    <dbReference type="NCBI Taxonomy" id="13658"/>
    <lineage>
        <taxon>Eukaryota</taxon>
        <taxon>Metazoa</taxon>
        <taxon>Ecdysozoa</taxon>
        <taxon>Nematoda</taxon>
        <taxon>Enoplea</taxon>
        <taxon>Dorylaimia</taxon>
        <taxon>Mermithida</taxon>
        <taxon>Mermithoidea</taxon>
        <taxon>Mermithidae</taxon>
        <taxon>Romanomermis</taxon>
    </lineage>
</organism>
<dbReference type="Pfam" id="PF16450">
    <property type="entry name" value="Prot_ATP_ID_OB_C"/>
    <property type="match status" value="1"/>
</dbReference>
<evidence type="ECO:0000313" key="6">
    <source>
        <dbReference type="Proteomes" id="UP000887565"/>
    </source>
</evidence>
<dbReference type="Proteomes" id="UP000887565">
    <property type="component" value="Unplaced"/>
</dbReference>
<keyword evidence="1" id="KW-0547">Nucleotide-binding</keyword>
<keyword evidence="6" id="KW-1185">Reference proteome</keyword>
<name>A0A915KMG5_ROMCU</name>
<accession>A0A915KMG5</accession>
<reference evidence="7" key="1">
    <citation type="submission" date="2022-11" db="UniProtKB">
        <authorList>
            <consortium name="WormBaseParasite"/>
        </authorList>
    </citation>
    <scope>IDENTIFICATION</scope>
</reference>
<dbReference type="AlphaFoldDB" id="A0A915KMG5"/>
<evidence type="ECO:0000256" key="3">
    <source>
        <dbReference type="SAM" id="Coils"/>
    </source>
</evidence>
<keyword evidence="2" id="KW-0067">ATP-binding</keyword>
<evidence type="ECO:0000256" key="4">
    <source>
        <dbReference type="SAM" id="MobiDB-lite"/>
    </source>
</evidence>
<dbReference type="Gene3D" id="2.40.50.140">
    <property type="entry name" value="Nucleic acid-binding proteins"/>
    <property type="match status" value="1"/>
</dbReference>
<dbReference type="InterPro" id="IPR050221">
    <property type="entry name" value="26S_Proteasome_ATPase"/>
</dbReference>
<sequence>MSAASLLETRMDEDPPASFSDKDSKESMKDDAVKSFFKSKIMDLEHMVIEKSQNLRRLQAQRNELNAKVRALKEEIALLQEPGSNVGEVVKVMDKKKVLVKIHPEGKYVVDLDKNIEAKTLVTNARVALRADSYSLHKVLPNKVNRIDVLRKYSTPIFNLKS</sequence>
<dbReference type="OMA" id="FFKSKIM"/>
<proteinExistence type="predicted"/>
<protein>
    <submittedName>
        <fullName evidence="7">Proteasomal ATPase OB C-terminal domain-containing protein</fullName>
    </submittedName>
</protein>
<evidence type="ECO:0000256" key="2">
    <source>
        <dbReference type="ARBA" id="ARBA00022840"/>
    </source>
</evidence>
<dbReference type="WBParaSite" id="nRc.2.0.1.t39234-RA">
    <property type="protein sequence ID" value="nRc.2.0.1.t39234-RA"/>
    <property type="gene ID" value="nRc.2.0.1.g39234"/>
</dbReference>
<dbReference type="PANTHER" id="PTHR23073">
    <property type="entry name" value="26S PROTEASOME REGULATORY SUBUNIT"/>
    <property type="match status" value="1"/>
</dbReference>
<dbReference type="InterPro" id="IPR032501">
    <property type="entry name" value="Prot_ATP_ID_OB_2nd"/>
</dbReference>
<keyword evidence="3" id="KW-0175">Coiled coil</keyword>
<evidence type="ECO:0000313" key="7">
    <source>
        <dbReference type="WBParaSite" id="nRc.2.0.1.t39234-RA"/>
    </source>
</evidence>
<dbReference type="FunFam" id="2.40.50.140:FF:000044">
    <property type="entry name" value="26S protease regulatory subunit 8"/>
    <property type="match status" value="1"/>
</dbReference>